<dbReference type="PANTHER" id="PTHR12149">
    <property type="entry name" value="FRUCTOSAMINE 3 KINASE-RELATED PROTEIN"/>
    <property type="match status" value="1"/>
</dbReference>
<accession>A0AAN6V5K9</accession>
<gene>
    <name evidence="3" type="ORF">C8A04DRAFT_26990</name>
</gene>
<dbReference type="PANTHER" id="PTHR12149:SF8">
    <property type="entry name" value="PROTEIN-RIBULOSAMINE 3-KINASE"/>
    <property type="match status" value="1"/>
</dbReference>
<sequence length="199" mass="22460">MFGFHLKPLRGNLSLETTWNASWSDYFVQIFRRSLALDQKVNGTRKDLRRLVELAITHVVPQVLGPLEADGRPIKPSLIHEDLWGGNIGTDSKTGEIYIFDASAHYAHYEMEIAIWRPHPLSVVGSGAYVSEYLAQMGASEPVEQFYDRQKLYSTCTVMHAAACHNGDWFREEIRENPRYLLEKYAPGLAVAGTCDDAS</sequence>
<dbReference type="InterPro" id="IPR016477">
    <property type="entry name" value="Fructo-/Ketosamine-3-kinase"/>
</dbReference>
<name>A0AAN6V5K9_9PEZI</name>
<dbReference type="EMBL" id="MU853570">
    <property type="protein sequence ID" value="KAK4145229.1"/>
    <property type="molecule type" value="Genomic_DNA"/>
</dbReference>
<proteinExistence type="predicted"/>
<reference evidence="3" key="1">
    <citation type="journal article" date="2023" name="Mol. Phylogenet. Evol.">
        <title>Genome-scale phylogeny and comparative genomics of the fungal order Sordariales.</title>
        <authorList>
            <person name="Hensen N."/>
            <person name="Bonometti L."/>
            <person name="Westerberg I."/>
            <person name="Brannstrom I.O."/>
            <person name="Guillou S."/>
            <person name="Cros-Aarteil S."/>
            <person name="Calhoun S."/>
            <person name="Haridas S."/>
            <person name="Kuo A."/>
            <person name="Mondo S."/>
            <person name="Pangilinan J."/>
            <person name="Riley R."/>
            <person name="LaButti K."/>
            <person name="Andreopoulos B."/>
            <person name="Lipzen A."/>
            <person name="Chen C."/>
            <person name="Yan M."/>
            <person name="Daum C."/>
            <person name="Ng V."/>
            <person name="Clum A."/>
            <person name="Steindorff A."/>
            <person name="Ohm R.A."/>
            <person name="Martin F."/>
            <person name="Silar P."/>
            <person name="Natvig D.O."/>
            <person name="Lalanne C."/>
            <person name="Gautier V."/>
            <person name="Ament-Velasquez S.L."/>
            <person name="Kruys A."/>
            <person name="Hutchinson M.I."/>
            <person name="Powell A.J."/>
            <person name="Barry K."/>
            <person name="Miller A.N."/>
            <person name="Grigoriev I.V."/>
            <person name="Debuchy R."/>
            <person name="Gladieux P."/>
            <person name="Hiltunen Thoren M."/>
            <person name="Johannesson H."/>
        </authorList>
    </citation>
    <scope>NUCLEOTIDE SEQUENCE</scope>
    <source>
        <strain evidence="3">CBS 141.50</strain>
    </source>
</reference>
<dbReference type="Proteomes" id="UP001302676">
    <property type="component" value="Unassembled WGS sequence"/>
</dbReference>
<dbReference type="SUPFAM" id="SSF56112">
    <property type="entry name" value="Protein kinase-like (PK-like)"/>
    <property type="match status" value="1"/>
</dbReference>
<dbReference type="AlphaFoldDB" id="A0AAN6V5K9"/>
<keyword evidence="4" id="KW-1185">Reference proteome</keyword>
<evidence type="ECO:0000313" key="4">
    <source>
        <dbReference type="Proteomes" id="UP001302676"/>
    </source>
</evidence>
<dbReference type="InterPro" id="IPR011009">
    <property type="entry name" value="Kinase-like_dom_sf"/>
</dbReference>
<dbReference type="Gene3D" id="3.90.1200.10">
    <property type="match status" value="1"/>
</dbReference>
<dbReference type="GO" id="GO:0102193">
    <property type="term" value="F:protein-ribulosamine 3-kinase activity"/>
    <property type="evidence" value="ECO:0007669"/>
    <property type="project" value="UniProtKB-EC"/>
</dbReference>
<evidence type="ECO:0000256" key="1">
    <source>
        <dbReference type="ARBA" id="ARBA00011961"/>
    </source>
</evidence>
<dbReference type="GeneID" id="87816737"/>
<reference evidence="3" key="2">
    <citation type="submission" date="2023-05" db="EMBL/GenBank/DDBJ databases">
        <authorList>
            <consortium name="Lawrence Berkeley National Laboratory"/>
            <person name="Steindorff A."/>
            <person name="Hensen N."/>
            <person name="Bonometti L."/>
            <person name="Westerberg I."/>
            <person name="Brannstrom I.O."/>
            <person name="Guillou S."/>
            <person name="Cros-Aarteil S."/>
            <person name="Calhoun S."/>
            <person name="Haridas S."/>
            <person name="Kuo A."/>
            <person name="Mondo S."/>
            <person name="Pangilinan J."/>
            <person name="Riley R."/>
            <person name="Labutti K."/>
            <person name="Andreopoulos B."/>
            <person name="Lipzen A."/>
            <person name="Chen C."/>
            <person name="Yanf M."/>
            <person name="Daum C."/>
            <person name="Ng V."/>
            <person name="Clum A."/>
            <person name="Ohm R."/>
            <person name="Martin F."/>
            <person name="Silar P."/>
            <person name="Natvig D."/>
            <person name="Lalanne C."/>
            <person name="Gautier V."/>
            <person name="Ament-Velasquez S.L."/>
            <person name="Kruys A."/>
            <person name="Hutchinson M.I."/>
            <person name="Powell A.J."/>
            <person name="Barry K."/>
            <person name="Miller A.N."/>
            <person name="Grigoriev I.V."/>
            <person name="Debuchy R."/>
            <person name="Gladieux P."/>
            <person name="Thoren M.H."/>
            <person name="Johannesson H."/>
        </authorList>
    </citation>
    <scope>NUCLEOTIDE SEQUENCE</scope>
    <source>
        <strain evidence="3">CBS 141.50</strain>
    </source>
</reference>
<dbReference type="EC" id="2.7.1.172" evidence="1"/>
<dbReference type="Pfam" id="PF03881">
    <property type="entry name" value="Fructosamin_kin"/>
    <property type="match status" value="1"/>
</dbReference>
<dbReference type="RefSeq" id="XP_062638600.1">
    <property type="nucleotide sequence ID" value="XM_062780124.1"/>
</dbReference>
<comment type="catalytic activity">
    <reaction evidence="2">
        <text>N(6)-D-ribulosyl-L-lysyl-[protein] + ATP = N(6)-(3-O-phospho-D-ribulosyl)-L-lysyl-[protein] + ADP + H(+)</text>
        <dbReference type="Rhea" id="RHEA:48432"/>
        <dbReference type="Rhea" id="RHEA-COMP:12103"/>
        <dbReference type="Rhea" id="RHEA-COMP:12104"/>
        <dbReference type="ChEBI" id="CHEBI:15378"/>
        <dbReference type="ChEBI" id="CHEBI:30616"/>
        <dbReference type="ChEBI" id="CHEBI:90418"/>
        <dbReference type="ChEBI" id="CHEBI:90420"/>
        <dbReference type="ChEBI" id="CHEBI:456216"/>
        <dbReference type="EC" id="2.7.1.172"/>
    </reaction>
    <physiologicalReaction direction="left-to-right" evidence="2">
        <dbReference type="Rhea" id="RHEA:48433"/>
    </physiologicalReaction>
</comment>
<comment type="caution">
    <text evidence="3">The sequence shown here is derived from an EMBL/GenBank/DDBJ whole genome shotgun (WGS) entry which is preliminary data.</text>
</comment>
<evidence type="ECO:0000313" key="3">
    <source>
        <dbReference type="EMBL" id="KAK4145229.1"/>
    </source>
</evidence>
<organism evidence="3 4">
    <name type="scientific">Dichotomopilus funicola</name>
    <dbReference type="NCBI Taxonomy" id="1934379"/>
    <lineage>
        <taxon>Eukaryota</taxon>
        <taxon>Fungi</taxon>
        <taxon>Dikarya</taxon>
        <taxon>Ascomycota</taxon>
        <taxon>Pezizomycotina</taxon>
        <taxon>Sordariomycetes</taxon>
        <taxon>Sordariomycetidae</taxon>
        <taxon>Sordariales</taxon>
        <taxon>Chaetomiaceae</taxon>
        <taxon>Dichotomopilus</taxon>
    </lineage>
</organism>
<evidence type="ECO:0000256" key="2">
    <source>
        <dbReference type="ARBA" id="ARBA00048655"/>
    </source>
</evidence>
<protein>
    <recommendedName>
        <fullName evidence="1">protein-ribulosamine 3-kinase</fullName>
        <ecNumber evidence="1">2.7.1.172</ecNumber>
    </recommendedName>
</protein>